<evidence type="ECO:0000313" key="3">
    <source>
        <dbReference type="Proteomes" id="UP000054558"/>
    </source>
</evidence>
<feature type="compositionally biased region" description="Basic and acidic residues" evidence="1">
    <location>
        <begin position="13"/>
        <end position="39"/>
    </location>
</feature>
<dbReference type="Proteomes" id="UP000054558">
    <property type="component" value="Unassembled WGS sequence"/>
</dbReference>
<sequence>MATRPSPGSARIAELKRAEADIHRELERLQGEEHARQAGREPPPGRESVAAAAARGEQGGEAAGEGGEMPSPEVVLDLVWKLPLQATGRRPPSRARGGQAYESKVFRAGSAAEKMARLEVRILGEQAAALGSLEAEARYREAVAHVAWLEKAACITAVGEELDCHDKAAAMAKDATRRKQHAFRQARKRFEEEMAAAFRERDAIIEQAKEKVRKWKAAAASGPPRRPEPQRPSKQVTELKWKSARAEGTREGGDKETEGPLVRARERAEEMKGGGGDEIKQEERKKGEREEEEESRKEEERRPQEARPSDFGGKASREPPREPPPPFDEPTEPESFEDARGSLEREQSPGVVAAIAGATAAAAEAVYEVTADTVTAPVRVVEELVAHPVQTVKEVVTAPVAIVEDQLVAPLIGRRADQAGAEGEERPRGGVQERVHDYEQRTADRAPGGRPAAGRPSSPGRRSGDSSPEAWEVIEKNGPAEKGDGGEGPPSRGRERRPAEGNAGERAQGSRPFAWGRKEEAAEAAAQRSGQTGEGSEKPAAP</sequence>
<dbReference type="AlphaFoldDB" id="A0A1Y1IEP8"/>
<gene>
    <name evidence="2" type="ORF">KFL_005150030</name>
</gene>
<reference evidence="2 3" key="1">
    <citation type="journal article" date="2014" name="Nat. Commun.">
        <title>Klebsormidium flaccidum genome reveals primary factors for plant terrestrial adaptation.</title>
        <authorList>
            <person name="Hori K."/>
            <person name="Maruyama F."/>
            <person name="Fujisawa T."/>
            <person name="Togashi T."/>
            <person name="Yamamoto N."/>
            <person name="Seo M."/>
            <person name="Sato S."/>
            <person name="Yamada T."/>
            <person name="Mori H."/>
            <person name="Tajima N."/>
            <person name="Moriyama T."/>
            <person name="Ikeuchi M."/>
            <person name="Watanabe M."/>
            <person name="Wada H."/>
            <person name="Kobayashi K."/>
            <person name="Saito M."/>
            <person name="Masuda T."/>
            <person name="Sasaki-Sekimoto Y."/>
            <person name="Mashiguchi K."/>
            <person name="Awai K."/>
            <person name="Shimojima M."/>
            <person name="Masuda S."/>
            <person name="Iwai M."/>
            <person name="Nobusawa T."/>
            <person name="Narise T."/>
            <person name="Kondo S."/>
            <person name="Saito H."/>
            <person name="Sato R."/>
            <person name="Murakawa M."/>
            <person name="Ihara Y."/>
            <person name="Oshima-Yamada Y."/>
            <person name="Ohtaka K."/>
            <person name="Satoh M."/>
            <person name="Sonobe K."/>
            <person name="Ishii M."/>
            <person name="Ohtani R."/>
            <person name="Kanamori-Sato M."/>
            <person name="Honoki R."/>
            <person name="Miyazaki D."/>
            <person name="Mochizuki H."/>
            <person name="Umetsu J."/>
            <person name="Higashi K."/>
            <person name="Shibata D."/>
            <person name="Kamiya Y."/>
            <person name="Sato N."/>
            <person name="Nakamura Y."/>
            <person name="Tabata S."/>
            <person name="Ida S."/>
            <person name="Kurokawa K."/>
            <person name="Ohta H."/>
        </authorList>
    </citation>
    <scope>NUCLEOTIDE SEQUENCE [LARGE SCALE GENOMIC DNA]</scope>
    <source>
        <strain evidence="2 3">NIES-2285</strain>
    </source>
</reference>
<feature type="compositionally biased region" description="Basic and acidic residues" evidence="1">
    <location>
        <begin position="225"/>
        <end position="308"/>
    </location>
</feature>
<name>A0A1Y1IEP8_KLENI</name>
<evidence type="ECO:0000256" key="1">
    <source>
        <dbReference type="SAM" id="MobiDB-lite"/>
    </source>
</evidence>
<organism evidence="2 3">
    <name type="scientific">Klebsormidium nitens</name>
    <name type="common">Green alga</name>
    <name type="synonym">Ulothrix nitens</name>
    <dbReference type="NCBI Taxonomy" id="105231"/>
    <lineage>
        <taxon>Eukaryota</taxon>
        <taxon>Viridiplantae</taxon>
        <taxon>Streptophyta</taxon>
        <taxon>Klebsormidiophyceae</taxon>
        <taxon>Klebsormidiales</taxon>
        <taxon>Klebsormidiaceae</taxon>
        <taxon>Klebsormidium</taxon>
    </lineage>
</organism>
<feature type="region of interest" description="Disordered" evidence="1">
    <location>
        <begin position="417"/>
        <end position="542"/>
    </location>
</feature>
<feature type="compositionally biased region" description="Basic and acidic residues" evidence="1">
    <location>
        <begin position="423"/>
        <end position="444"/>
    </location>
</feature>
<feature type="compositionally biased region" description="Basic and acidic residues" evidence="1">
    <location>
        <begin position="337"/>
        <end position="347"/>
    </location>
</feature>
<accession>A0A1Y1IEP8</accession>
<keyword evidence="3" id="KW-1185">Reference proteome</keyword>
<evidence type="ECO:0000313" key="2">
    <source>
        <dbReference type="EMBL" id="GAQ89370.1"/>
    </source>
</evidence>
<feature type="region of interest" description="Disordered" evidence="1">
    <location>
        <begin position="215"/>
        <end position="348"/>
    </location>
</feature>
<proteinExistence type="predicted"/>
<feature type="compositionally biased region" description="Basic and acidic residues" evidence="1">
    <location>
        <begin position="473"/>
        <end position="485"/>
    </location>
</feature>
<dbReference type="EMBL" id="DF237464">
    <property type="protein sequence ID" value="GAQ89370.1"/>
    <property type="molecule type" value="Genomic_DNA"/>
</dbReference>
<feature type="compositionally biased region" description="Gly residues" evidence="1">
    <location>
        <begin position="57"/>
        <end position="67"/>
    </location>
</feature>
<protein>
    <submittedName>
        <fullName evidence="2">Uncharacterized protein</fullName>
    </submittedName>
</protein>
<feature type="region of interest" description="Disordered" evidence="1">
    <location>
        <begin position="1"/>
        <end position="70"/>
    </location>
</feature>
<feature type="compositionally biased region" description="Low complexity" evidence="1">
    <location>
        <begin position="46"/>
        <end position="56"/>
    </location>
</feature>
<feature type="compositionally biased region" description="Low complexity" evidence="1">
    <location>
        <begin position="445"/>
        <end position="468"/>
    </location>
</feature>